<dbReference type="RefSeq" id="WP_075054906.1">
    <property type="nucleotide sequence ID" value="NZ_CP007536.1"/>
</dbReference>
<dbReference type="HOGENOM" id="CLU_2379252_0_0_2"/>
<dbReference type="EMBL" id="CP007536">
    <property type="protein sequence ID" value="AIC16044.1"/>
    <property type="molecule type" value="Genomic_DNA"/>
</dbReference>
<accession>A0A060HHG3</accession>
<dbReference type="SUPFAM" id="SSF50475">
    <property type="entry name" value="FMN-binding split barrel"/>
    <property type="match status" value="1"/>
</dbReference>
<dbReference type="GO" id="GO:0016491">
    <property type="term" value="F:oxidoreductase activity"/>
    <property type="evidence" value="ECO:0007669"/>
    <property type="project" value="InterPro"/>
</dbReference>
<protein>
    <recommendedName>
        <fullName evidence="3">DUF385 domain-containing protein</fullName>
    </recommendedName>
</protein>
<dbReference type="Proteomes" id="UP000027093">
    <property type="component" value="Chromosome"/>
</dbReference>
<evidence type="ECO:0000313" key="1">
    <source>
        <dbReference type="EMBL" id="AIC16044.1"/>
    </source>
</evidence>
<keyword evidence="2" id="KW-1185">Reference proteome</keyword>
<dbReference type="GeneID" id="74947049"/>
<gene>
    <name evidence="1" type="ORF">NVIE_017810</name>
</gene>
<dbReference type="InterPro" id="IPR004378">
    <property type="entry name" value="F420H2_quin_Rdtase"/>
</dbReference>
<name>A0A060HHG3_9ARCH</name>
<dbReference type="Pfam" id="PF04075">
    <property type="entry name" value="F420H2_quin_red"/>
    <property type="match status" value="1"/>
</dbReference>
<sequence>MVAFSSAAADNQPQFLYLDTRGWKTGKKHQIEIWFVEHEGKYYIMSERRERSHWVQNIMHDPGVFFSVNDKKFEGTARTVRQEDEPGLAVEVAKLMNAKYRWDDGLIVELKPA</sequence>
<organism evidence="1 2">
    <name type="scientific">Nitrososphaera viennensis EN76</name>
    <dbReference type="NCBI Taxonomy" id="926571"/>
    <lineage>
        <taxon>Archaea</taxon>
        <taxon>Nitrososphaerota</taxon>
        <taxon>Nitrososphaeria</taxon>
        <taxon>Nitrososphaerales</taxon>
        <taxon>Nitrososphaeraceae</taxon>
        <taxon>Nitrososphaera</taxon>
    </lineage>
</organism>
<dbReference type="InterPro" id="IPR012349">
    <property type="entry name" value="Split_barrel_FMN-bd"/>
</dbReference>
<evidence type="ECO:0000313" key="2">
    <source>
        <dbReference type="Proteomes" id="UP000027093"/>
    </source>
</evidence>
<proteinExistence type="predicted"/>
<dbReference type="OrthoDB" id="10339at2157"/>
<dbReference type="AlphaFoldDB" id="A0A060HHG3"/>
<dbReference type="KEGG" id="nvn:NVIE_017810"/>
<reference evidence="1 2" key="1">
    <citation type="journal article" date="2014" name="Int. J. Syst. Evol. Microbiol.">
        <title>Nitrososphaera viennensis gen. nov., sp. nov., an aerobic and mesophilic, ammonia-oxidizing archaeon from soil and a member of the archaeal phylum Thaumarchaeota.</title>
        <authorList>
            <person name="Stieglmeier M."/>
            <person name="Klingl A."/>
            <person name="Alves R.J."/>
            <person name="Rittmann S.K."/>
            <person name="Melcher M."/>
            <person name="Leisch N."/>
            <person name="Schleper C."/>
        </authorList>
    </citation>
    <scope>NUCLEOTIDE SEQUENCE [LARGE SCALE GENOMIC DNA]</scope>
    <source>
        <strain evidence="1">EN76</strain>
    </source>
</reference>
<evidence type="ECO:0008006" key="3">
    <source>
        <dbReference type="Google" id="ProtNLM"/>
    </source>
</evidence>
<dbReference type="Gene3D" id="2.30.110.10">
    <property type="entry name" value="Electron Transport, Fmn-binding Protein, Chain A"/>
    <property type="match status" value="1"/>
</dbReference>